<evidence type="ECO:0000313" key="4">
    <source>
        <dbReference type="Proteomes" id="UP001501303"/>
    </source>
</evidence>
<gene>
    <name evidence="3" type="ORF">GCM10009716_45090</name>
</gene>
<feature type="region of interest" description="Disordered" evidence="1">
    <location>
        <begin position="94"/>
        <end position="117"/>
    </location>
</feature>
<evidence type="ECO:0000256" key="1">
    <source>
        <dbReference type="SAM" id="MobiDB-lite"/>
    </source>
</evidence>
<organism evidence="3 4">
    <name type="scientific">Streptomyces sodiiphilus</name>
    <dbReference type="NCBI Taxonomy" id="226217"/>
    <lineage>
        <taxon>Bacteria</taxon>
        <taxon>Bacillati</taxon>
        <taxon>Actinomycetota</taxon>
        <taxon>Actinomycetes</taxon>
        <taxon>Kitasatosporales</taxon>
        <taxon>Streptomycetaceae</taxon>
        <taxon>Streptomyces</taxon>
    </lineage>
</organism>
<keyword evidence="4" id="KW-1185">Reference proteome</keyword>
<keyword evidence="2" id="KW-0472">Membrane</keyword>
<keyword evidence="2" id="KW-0812">Transmembrane</keyword>
<sequence>MVGSMLMSGFSSLVSLIFLGLLVLSIFAFVHAALQRADAFPAADKQTKQFWLIILGLTVAVQLFVPWLLLVLAGTIAAIVYIVDVRPAIQAITGGGGGFRKGGSSSDGPYGPWNGGR</sequence>
<proteinExistence type="predicted"/>
<protein>
    <submittedName>
        <fullName evidence="3">DUF2516 family protein</fullName>
    </submittedName>
</protein>
<name>A0ABN2PXN2_9ACTN</name>
<dbReference type="Pfam" id="PF10724">
    <property type="entry name" value="DUF2516"/>
    <property type="match status" value="1"/>
</dbReference>
<accession>A0ABN2PXN2</accession>
<dbReference type="Proteomes" id="UP001501303">
    <property type="component" value="Unassembled WGS sequence"/>
</dbReference>
<comment type="caution">
    <text evidence="3">The sequence shown here is derived from an EMBL/GenBank/DDBJ whole genome shotgun (WGS) entry which is preliminary data.</text>
</comment>
<evidence type="ECO:0000313" key="3">
    <source>
        <dbReference type="EMBL" id="GAA1932910.1"/>
    </source>
</evidence>
<dbReference type="InterPro" id="IPR019662">
    <property type="entry name" value="DUF2516"/>
</dbReference>
<dbReference type="EMBL" id="BAAAMJ010000070">
    <property type="protein sequence ID" value="GAA1932910.1"/>
    <property type="molecule type" value="Genomic_DNA"/>
</dbReference>
<keyword evidence="2" id="KW-1133">Transmembrane helix</keyword>
<evidence type="ECO:0000256" key="2">
    <source>
        <dbReference type="SAM" id="Phobius"/>
    </source>
</evidence>
<feature type="transmembrane region" description="Helical" evidence="2">
    <location>
        <begin position="51"/>
        <end position="83"/>
    </location>
</feature>
<reference evidence="3 4" key="1">
    <citation type="journal article" date="2019" name="Int. J. Syst. Evol. Microbiol.">
        <title>The Global Catalogue of Microorganisms (GCM) 10K type strain sequencing project: providing services to taxonomists for standard genome sequencing and annotation.</title>
        <authorList>
            <consortium name="The Broad Institute Genomics Platform"/>
            <consortium name="The Broad Institute Genome Sequencing Center for Infectious Disease"/>
            <person name="Wu L."/>
            <person name="Ma J."/>
        </authorList>
    </citation>
    <scope>NUCLEOTIDE SEQUENCE [LARGE SCALE GENOMIC DNA]</scope>
    <source>
        <strain evidence="3 4">JCM 13581</strain>
    </source>
</reference>